<name>A0A2U2X350_9FLAO</name>
<dbReference type="GO" id="GO:0008168">
    <property type="term" value="F:methyltransferase activity"/>
    <property type="evidence" value="ECO:0007669"/>
    <property type="project" value="UniProtKB-KW"/>
</dbReference>
<dbReference type="GO" id="GO:0032259">
    <property type="term" value="P:methylation"/>
    <property type="evidence" value="ECO:0007669"/>
    <property type="project" value="UniProtKB-KW"/>
</dbReference>
<dbReference type="Pfam" id="PF13649">
    <property type="entry name" value="Methyltransf_25"/>
    <property type="match status" value="1"/>
</dbReference>
<keyword evidence="2" id="KW-0808">Transferase</keyword>
<sequence length="203" mass="23143">MEEFWNDRYSGVEFAYGEEPNEYFREQLAKIKPGRILLPADGEGRNGVCAARQGWEVESFDISSEGKKKAEQLAAKHNLSINYQVGRLEDLSYEPESFDAIALIFTHFDPKVRAEYRKEFVKLLKPGGIIISETFSTNHLAYNKANPKVGGPKNIEFLTSLKQVKEEFKGIEMEELYPVEAIFDEGTFHVGKGEVIRFLGRKL</sequence>
<dbReference type="EMBL" id="QFRJ01000014">
    <property type="protein sequence ID" value="PWH82211.1"/>
    <property type="molecule type" value="Genomic_DNA"/>
</dbReference>
<gene>
    <name evidence="2" type="ORF">DIT68_13985</name>
</gene>
<reference evidence="2 3" key="2">
    <citation type="submission" date="2018-05" db="EMBL/GenBank/DDBJ databases">
        <authorList>
            <person name="Lanie J.A."/>
            <person name="Ng W.-L."/>
            <person name="Kazmierczak K.M."/>
            <person name="Andrzejewski T.M."/>
            <person name="Davidsen T.M."/>
            <person name="Wayne K.J."/>
            <person name="Tettelin H."/>
            <person name="Glass J.I."/>
            <person name="Rusch D."/>
            <person name="Podicherti R."/>
            <person name="Tsui H.-C.T."/>
            <person name="Winkler M.E."/>
        </authorList>
    </citation>
    <scope>NUCLEOTIDE SEQUENCE [LARGE SCALE GENOMIC DNA]</scope>
    <source>
        <strain evidence="2 3">C305</strain>
    </source>
</reference>
<dbReference type="SUPFAM" id="SSF53335">
    <property type="entry name" value="S-adenosyl-L-methionine-dependent methyltransferases"/>
    <property type="match status" value="1"/>
</dbReference>
<dbReference type="Gene3D" id="3.40.50.150">
    <property type="entry name" value="Vaccinia Virus protein VP39"/>
    <property type="match status" value="1"/>
</dbReference>
<proteinExistence type="predicted"/>
<dbReference type="InterPro" id="IPR029063">
    <property type="entry name" value="SAM-dependent_MTases_sf"/>
</dbReference>
<organism evidence="2 3">
    <name type="scientific">Brumimicrobium oceani</name>
    <dbReference type="NCBI Taxonomy" id="2100725"/>
    <lineage>
        <taxon>Bacteria</taxon>
        <taxon>Pseudomonadati</taxon>
        <taxon>Bacteroidota</taxon>
        <taxon>Flavobacteriia</taxon>
        <taxon>Flavobacteriales</taxon>
        <taxon>Crocinitomicaceae</taxon>
        <taxon>Brumimicrobium</taxon>
    </lineage>
</organism>
<reference evidence="2 3" key="1">
    <citation type="submission" date="2018-05" db="EMBL/GenBank/DDBJ databases">
        <title>Brumimicrobium oceani sp. nov., isolated from coastal sediment.</title>
        <authorList>
            <person name="Kou Y."/>
        </authorList>
    </citation>
    <scope>NUCLEOTIDE SEQUENCE [LARGE SCALE GENOMIC DNA]</scope>
    <source>
        <strain evidence="2 3">C305</strain>
    </source>
</reference>
<feature type="domain" description="Methyltransferase" evidence="1">
    <location>
        <begin position="41"/>
        <end position="128"/>
    </location>
</feature>
<keyword evidence="2" id="KW-0489">Methyltransferase</keyword>
<accession>A0A2U2X350</accession>
<dbReference type="OrthoDB" id="9804312at2"/>
<dbReference type="CDD" id="cd02440">
    <property type="entry name" value="AdoMet_MTases"/>
    <property type="match status" value="1"/>
</dbReference>
<dbReference type="AlphaFoldDB" id="A0A2U2X350"/>
<keyword evidence="3" id="KW-1185">Reference proteome</keyword>
<evidence type="ECO:0000259" key="1">
    <source>
        <dbReference type="Pfam" id="PF13649"/>
    </source>
</evidence>
<dbReference type="Proteomes" id="UP000245370">
    <property type="component" value="Unassembled WGS sequence"/>
</dbReference>
<evidence type="ECO:0000313" key="3">
    <source>
        <dbReference type="Proteomes" id="UP000245370"/>
    </source>
</evidence>
<evidence type="ECO:0000313" key="2">
    <source>
        <dbReference type="EMBL" id="PWH82211.1"/>
    </source>
</evidence>
<protein>
    <submittedName>
        <fullName evidence="2">SAM-dependent methyltransferase</fullName>
    </submittedName>
</protein>
<dbReference type="RefSeq" id="WP_109360440.1">
    <property type="nucleotide sequence ID" value="NZ_QFRJ01000014.1"/>
</dbReference>
<dbReference type="InterPro" id="IPR041698">
    <property type="entry name" value="Methyltransf_25"/>
</dbReference>
<comment type="caution">
    <text evidence="2">The sequence shown here is derived from an EMBL/GenBank/DDBJ whole genome shotgun (WGS) entry which is preliminary data.</text>
</comment>